<gene>
    <name evidence="1" type="ORF">PAXRUDRAFT_826222</name>
</gene>
<keyword evidence="2" id="KW-1185">Reference proteome</keyword>
<evidence type="ECO:0000313" key="1">
    <source>
        <dbReference type="EMBL" id="KIK96176.1"/>
    </source>
</evidence>
<proteinExistence type="predicted"/>
<evidence type="ECO:0000313" key="2">
    <source>
        <dbReference type="Proteomes" id="UP000054538"/>
    </source>
</evidence>
<sequence length="52" mass="5667">MIFNLDATRRPGIINHDNRGSSLITAKYNCGVLGTLGGAIRGPKMRKRLVNV</sequence>
<organism evidence="1 2">
    <name type="scientific">Paxillus rubicundulus Ve08.2h10</name>
    <dbReference type="NCBI Taxonomy" id="930991"/>
    <lineage>
        <taxon>Eukaryota</taxon>
        <taxon>Fungi</taxon>
        <taxon>Dikarya</taxon>
        <taxon>Basidiomycota</taxon>
        <taxon>Agaricomycotina</taxon>
        <taxon>Agaricomycetes</taxon>
        <taxon>Agaricomycetidae</taxon>
        <taxon>Boletales</taxon>
        <taxon>Paxilineae</taxon>
        <taxon>Paxillaceae</taxon>
        <taxon>Paxillus</taxon>
    </lineage>
</organism>
<dbReference type="AlphaFoldDB" id="A0A0D0DZR7"/>
<dbReference type="HOGENOM" id="CLU_3087879_0_0_1"/>
<dbReference type="Proteomes" id="UP000054538">
    <property type="component" value="Unassembled WGS sequence"/>
</dbReference>
<reference evidence="1 2" key="1">
    <citation type="submission" date="2014-04" db="EMBL/GenBank/DDBJ databases">
        <authorList>
            <consortium name="DOE Joint Genome Institute"/>
            <person name="Kuo A."/>
            <person name="Kohler A."/>
            <person name="Jargeat P."/>
            <person name="Nagy L.G."/>
            <person name="Floudas D."/>
            <person name="Copeland A."/>
            <person name="Barry K.W."/>
            <person name="Cichocki N."/>
            <person name="Veneault-Fourrey C."/>
            <person name="LaButti K."/>
            <person name="Lindquist E.A."/>
            <person name="Lipzen A."/>
            <person name="Lundell T."/>
            <person name="Morin E."/>
            <person name="Murat C."/>
            <person name="Sun H."/>
            <person name="Tunlid A."/>
            <person name="Henrissat B."/>
            <person name="Grigoriev I.V."/>
            <person name="Hibbett D.S."/>
            <person name="Martin F."/>
            <person name="Nordberg H.P."/>
            <person name="Cantor M.N."/>
            <person name="Hua S.X."/>
        </authorList>
    </citation>
    <scope>NUCLEOTIDE SEQUENCE [LARGE SCALE GENOMIC DNA]</scope>
    <source>
        <strain evidence="1 2">Ve08.2h10</strain>
    </source>
</reference>
<accession>A0A0D0DZR7</accession>
<dbReference type="EMBL" id="KN824999">
    <property type="protein sequence ID" value="KIK96176.1"/>
    <property type="molecule type" value="Genomic_DNA"/>
</dbReference>
<protein>
    <submittedName>
        <fullName evidence="1">Unplaced genomic scaffold scaffold_177, whole genome shotgun sequence</fullName>
    </submittedName>
</protein>
<dbReference type="InParanoid" id="A0A0D0DZR7"/>
<reference evidence="2" key="2">
    <citation type="submission" date="2015-01" db="EMBL/GenBank/DDBJ databases">
        <title>Evolutionary Origins and Diversification of the Mycorrhizal Mutualists.</title>
        <authorList>
            <consortium name="DOE Joint Genome Institute"/>
            <consortium name="Mycorrhizal Genomics Consortium"/>
            <person name="Kohler A."/>
            <person name="Kuo A."/>
            <person name="Nagy L.G."/>
            <person name="Floudas D."/>
            <person name="Copeland A."/>
            <person name="Barry K.W."/>
            <person name="Cichocki N."/>
            <person name="Veneault-Fourrey C."/>
            <person name="LaButti K."/>
            <person name="Lindquist E.A."/>
            <person name="Lipzen A."/>
            <person name="Lundell T."/>
            <person name="Morin E."/>
            <person name="Murat C."/>
            <person name="Riley R."/>
            <person name="Ohm R."/>
            <person name="Sun H."/>
            <person name="Tunlid A."/>
            <person name="Henrissat B."/>
            <person name="Grigoriev I.V."/>
            <person name="Hibbett D.S."/>
            <person name="Martin F."/>
        </authorList>
    </citation>
    <scope>NUCLEOTIDE SEQUENCE [LARGE SCALE GENOMIC DNA]</scope>
    <source>
        <strain evidence="2">Ve08.2h10</strain>
    </source>
</reference>
<name>A0A0D0DZR7_9AGAM</name>